<organism evidence="1 2">
    <name type="scientific">Octopus vulgaris</name>
    <name type="common">Common octopus</name>
    <dbReference type="NCBI Taxonomy" id="6645"/>
    <lineage>
        <taxon>Eukaryota</taxon>
        <taxon>Metazoa</taxon>
        <taxon>Spiralia</taxon>
        <taxon>Lophotrochozoa</taxon>
        <taxon>Mollusca</taxon>
        <taxon>Cephalopoda</taxon>
        <taxon>Coleoidea</taxon>
        <taxon>Octopodiformes</taxon>
        <taxon>Octopoda</taxon>
        <taxon>Incirrata</taxon>
        <taxon>Octopodidae</taxon>
        <taxon>Octopus</taxon>
    </lineage>
</organism>
<evidence type="ECO:0000313" key="1">
    <source>
        <dbReference type="EMBL" id="CAI9733014.1"/>
    </source>
</evidence>
<protein>
    <submittedName>
        <fullName evidence="1">Uncharacterized protein</fullName>
    </submittedName>
</protein>
<accession>A0AA36BFA8</accession>
<dbReference type="AlphaFoldDB" id="A0AA36BFA8"/>
<dbReference type="EMBL" id="OX597827">
    <property type="protein sequence ID" value="CAI9733014.1"/>
    <property type="molecule type" value="Genomic_DNA"/>
</dbReference>
<evidence type="ECO:0000313" key="2">
    <source>
        <dbReference type="Proteomes" id="UP001162480"/>
    </source>
</evidence>
<dbReference type="Proteomes" id="UP001162480">
    <property type="component" value="Chromosome 14"/>
</dbReference>
<sequence length="93" mass="11013">MHDQIKRKVISYKFYSPVTESERFIKKTCQVFTANFPLKLLILSSSDVIEMPIVYNGSRFKTSRTWIKLLLKTDTIKLNHQWMPLLFLSGQHH</sequence>
<proteinExistence type="predicted"/>
<keyword evidence="2" id="KW-1185">Reference proteome</keyword>
<gene>
    <name evidence="1" type="ORF">OCTVUL_1B000690</name>
</gene>
<reference evidence="1" key="1">
    <citation type="submission" date="2023-08" db="EMBL/GenBank/DDBJ databases">
        <authorList>
            <person name="Alioto T."/>
            <person name="Alioto T."/>
            <person name="Gomez Garrido J."/>
        </authorList>
    </citation>
    <scope>NUCLEOTIDE SEQUENCE</scope>
</reference>
<name>A0AA36BFA8_OCTVU</name>